<proteinExistence type="predicted"/>
<keyword evidence="1" id="KW-1133">Transmembrane helix</keyword>
<keyword evidence="5" id="KW-1185">Reference proteome</keyword>
<sequence>MSVGHVVCVCFVLAAIACQATDNALPRYGAVESSDQASPDSHAGGILLPTIASQRAESNAPNWRYRQQLLCARPHFRLAMFLYTTPIRRETILGIMAFTVAILQLFLVVSRYVQYTTRPYDDPALKSNDAPRMFVCLMAFVTLLTGSFLSAVIWAHSRNARHLGIRLFAWAAILNVMTTAVRLPYIASDIVQAHDWQAACGSSSVSLMTDGSGRWWMNNAEVGQTTIQDAADGSSTTLTFHASGLASMPAANPVTTVKIIVDRMGNGVVVGSCFDPNRPCDLATGSIAVRTRRRLAGFVRSSSAPETTMFASNNADWGNNPFALYSIDDNSIAMHTVVQPSGPGIRICSSNVQLAFLTAALVNAFQARVATCNHCHEQCLTASSSGQACSDLCTVQCVGIGSRSV</sequence>
<organism evidence="3 5">
    <name type="scientific">Plasmodiophora brassicae</name>
    <name type="common">Clubroot disease agent</name>
    <dbReference type="NCBI Taxonomy" id="37360"/>
    <lineage>
        <taxon>Eukaryota</taxon>
        <taxon>Sar</taxon>
        <taxon>Rhizaria</taxon>
        <taxon>Endomyxa</taxon>
        <taxon>Phytomyxea</taxon>
        <taxon>Plasmodiophorida</taxon>
        <taxon>Plasmodiophoridae</taxon>
        <taxon>Plasmodiophora</taxon>
    </lineage>
</organism>
<gene>
    <name evidence="3" type="ORF">PBRA_002608</name>
    <name evidence="4" type="ORF">PLBR_LOCUS1986</name>
</gene>
<feature type="signal peptide" evidence="2">
    <location>
        <begin position="1"/>
        <end position="20"/>
    </location>
</feature>
<dbReference type="EMBL" id="OVEO01000003">
    <property type="protein sequence ID" value="SPQ94771.1"/>
    <property type="molecule type" value="Genomic_DNA"/>
</dbReference>
<feature type="chain" id="PRO_5035990853" evidence="2">
    <location>
        <begin position="21"/>
        <end position="405"/>
    </location>
</feature>
<name>A0A0G4J5W2_PLABS</name>
<accession>A0A0G4J5W2</accession>
<feature type="transmembrane region" description="Helical" evidence="1">
    <location>
        <begin position="167"/>
        <end position="185"/>
    </location>
</feature>
<reference evidence="4 6" key="2">
    <citation type="submission" date="2018-03" db="EMBL/GenBank/DDBJ databases">
        <authorList>
            <person name="Fogelqvist J."/>
        </authorList>
    </citation>
    <scope>NUCLEOTIDE SEQUENCE [LARGE SCALE GENOMIC DNA]</scope>
</reference>
<keyword evidence="1" id="KW-0812">Transmembrane</keyword>
<feature type="transmembrane region" description="Helical" evidence="1">
    <location>
        <begin position="134"/>
        <end position="155"/>
    </location>
</feature>
<keyword evidence="2" id="KW-0732">Signal</keyword>
<keyword evidence="4" id="KW-0496">Mitochondrion</keyword>
<dbReference type="Proteomes" id="UP000039324">
    <property type="component" value="Unassembled WGS sequence"/>
</dbReference>
<reference evidence="3 5" key="1">
    <citation type="submission" date="2015-02" db="EMBL/GenBank/DDBJ databases">
        <authorList>
            <person name="Chooi Y.-H."/>
        </authorList>
    </citation>
    <scope>NUCLEOTIDE SEQUENCE [LARGE SCALE GENOMIC DNA]</scope>
    <source>
        <strain evidence="3">E3</strain>
    </source>
</reference>
<feature type="transmembrane region" description="Helical" evidence="1">
    <location>
        <begin position="92"/>
        <end position="113"/>
    </location>
</feature>
<evidence type="ECO:0000256" key="2">
    <source>
        <dbReference type="SAM" id="SignalP"/>
    </source>
</evidence>
<evidence type="ECO:0000313" key="5">
    <source>
        <dbReference type="Proteomes" id="UP000039324"/>
    </source>
</evidence>
<protein>
    <submittedName>
        <fullName evidence="3">Uncharacterized protein</fullName>
    </submittedName>
</protein>
<keyword evidence="1" id="KW-0472">Membrane</keyword>
<dbReference type="EMBL" id="CDSF01000133">
    <property type="protein sequence ID" value="CEP02641.1"/>
    <property type="molecule type" value="Genomic_DNA"/>
</dbReference>
<evidence type="ECO:0000313" key="6">
    <source>
        <dbReference type="Proteomes" id="UP000290189"/>
    </source>
</evidence>
<dbReference type="AlphaFoldDB" id="A0A0G4J5W2"/>
<evidence type="ECO:0000313" key="3">
    <source>
        <dbReference type="EMBL" id="CEP02641.1"/>
    </source>
</evidence>
<geneLocation type="mitochondrion" evidence="4"/>
<evidence type="ECO:0000313" key="4">
    <source>
        <dbReference type="EMBL" id="SPQ94771.1"/>
    </source>
</evidence>
<dbReference type="Proteomes" id="UP000290189">
    <property type="component" value="Unassembled WGS sequence"/>
</dbReference>
<evidence type="ECO:0000256" key="1">
    <source>
        <dbReference type="SAM" id="Phobius"/>
    </source>
</evidence>